<dbReference type="InterPro" id="IPR027806">
    <property type="entry name" value="HARBI1_dom"/>
</dbReference>
<evidence type="ECO:0000313" key="5">
    <source>
        <dbReference type="Proteomes" id="UP000324832"/>
    </source>
</evidence>
<dbReference type="EMBL" id="FZQP02006821">
    <property type="protein sequence ID" value="VVD04003.1"/>
    <property type="molecule type" value="Genomic_DNA"/>
</dbReference>
<organism evidence="4 5">
    <name type="scientific">Leptidea sinapis</name>
    <dbReference type="NCBI Taxonomy" id="189913"/>
    <lineage>
        <taxon>Eukaryota</taxon>
        <taxon>Metazoa</taxon>
        <taxon>Ecdysozoa</taxon>
        <taxon>Arthropoda</taxon>
        <taxon>Hexapoda</taxon>
        <taxon>Insecta</taxon>
        <taxon>Pterygota</taxon>
        <taxon>Neoptera</taxon>
        <taxon>Endopterygota</taxon>
        <taxon>Lepidoptera</taxon>
        <taxon>Glossata</taxon>
        <taxon>Ditrysia</taxon>
        <taxon>Papilionoidea</taxon>
        <taxon>Pieridae</taxon>
        <taxon>Dismorphiinae</taxon>
        <taxon>Leptidea</taxon>
    </lineage>
</organism>
<dbReference type="Pfam" id="PF13359">
    <property type="entry name" value="DDE_Tnp_4"/>
    <property type="match status" value="1"/>
</dbReference>
<comment type="cofactor">
    <cofactor evidence="1">
        <name>a divalent metal cation</name>
        <dbReference type="ChEBI" id="CHEBI:60240"/>
    </cofactor>
</comment>
<accession>A0A5E4R113</accession>
<protein>
    <recommendedName>
        <fullName evidence="3">DDE Tnp4 domain-containing protein</fullName>
    </recommendedName>
</protein>
<gene>
    <name evidence="4" type="ORF">LSINAPIS_LOCUS13874</name>
</gene>
<evidence type="ECO:0000256" key="1">
    <source>
        <dbReference type="ARBA" id="ARBA00001968"/>
    </source>
</evidence>
<evidence type="ECO:0000256" key="2">
    <source>
        <dbReference type="ARBA" id="ARBA00022723"/>
    </source>
</evidence>
<dbReference type="Proteomes" id="UP000324832">
    <property type="component" value="Unassembled WGS sequence"/>
</dbReference>
<reference evidence="4 5" key="1">
    <citation type="submission" date="2017-07" db="EMBL/GenBank/DDBJ databases">
        <authorList>
            <person name="Talla V."/>
            <person name="Backstrom N."/>
        </authorList>
    </citation>
    <scope>NUCLEOTIDE SEQUENCE [LARGE SCALE GENOMIC DNA]</scope>
</reference>
<evidence type="ECO:0000313" key="4">
    <source>
        <dbReference type="EMBL" id="VVD04003.1"/>
    </source>
</evidence>
<feature type="domain" description="DDE Tnp4" evidence="3">
    <location>
        <begin position="1"/>
        <end position="111"/>
    </location>
</feature>
<keyword evidence="5" id="KW-1185">Reference proteome</keyword>
<evidence type="ECO:0000259" key="3">
    <source>
        <dbReference type="Pfam" id="PF13359"/>
    </source>
</evidence>
<keyword evidence="2" id="KW-0479">Metal-binding</keyword>
<proteinExistence type="predicted"/>
<dbReference type="GO" id="GO:0046872">
    <property type="term" value="F:metal ion binding"/>
    <property type="evidence" value="ECO:0007669"/>
    <property type="project" value="UniProtKB-KW"/>
</dbReference>
<sequence>MQAMCTSDLQFLDIVTRWPGSTHDSLIFSNSSAKFYLDNGDFGNGIVLGDTLSNPRTQVEQLYNESHIRTRNVIERCFGVWKRRFPVLSIGLRCKIPLAQDVIVATTILHNLACSRREIEPPVDSDVLIPPQPVFPVVPVEENTERTRNTSTRDSILEYFESLIN</sequence>
<name>A0A5E4R113_9NEOP</name>
<dbReference type="AlphaFoldDB" id="A0A5E4R113"/>